<proteinExistence type="predicted"/>
<comment type="caution">
    <text evidence="1">The sequence shown here is derived from an EMBL/GenBank/DDBJ whole genome shotgun (WGS) entry which is preliminary data.</text>
</comment>
<dbReference type="Proteomes" id="UP000187203">
    <property type="component" value="Unassembled WGS sequence"/>
</dbReference>
<name>A0A1R3HHG0_9ROSI</name>
<reference evidence="2" key="1">
    <citation type="submission" date="2013-09" db="EMBL/GenBank/DDBJ databases">
        <title>Corchorus olitorius genome sequencing.</title>
        <authorList>
            <person name="Alam M."/>
            <person name="Haque M.S."/>
            <person name="Islam M.S."/>
            <person name="Emdad E.M."/>
            <person name="Islam M.M."/>
            <person name="Ahmed B."/>
            <person name="Halim A."/>
            <person name="Hossen Q.M.M."/>
            <person name="Hossain M.Z."/>
            <person name="Ahmed R."/>
            <person name="Khan M.M."/>
            <person name="Islam R."/>
            <person name="Rashid M.M."/>
            <person name="Khan S.A."/>
            <person name="Rahman M.S."/>
            <person name="Alam M."/>
            <person name="Yahiya A.S."/>
            <person name="Khan M.S."/>
            <person name="Azam M.S."/>
            <person name="Haque T."/>
            <person name="Lashkar M.Z.H."/>
            <person name="Akhand A.I."/>
            <person name="Morshed G."/>
            <person name="Roy S."/>
            <person name="Uddin K.S."/>
            <person name="Rabeya T."/>
            <person name="Hossain A.S."/>
            <person name="Chowdhury A."/>
            <person name="Snigdha A.R."/>
            <person name="Mortoza M.S."/>
            <person name="Matin S.A."/>
            <person name="Hoque S.M.E."/>
            <person name="Islam M.K."/>
            <person name="Roy D.K."/>
            <person name="Haider R."/>
            <person name="Moosa M.M."/>
            <person name="Elias S.M."/>
            <person name="Hasan A.M."/>
            <person name="Jahan S."/>
            <person name="Shafiuddin M."/>
            <person name="Mahmood N."/>
            <person name="Shommy N.S."/>
        </authorList>
    </citation>
    <scope>NUCLEOTIDE SEQUENCE [LARGE SCALE GENOMIC DNA]</scope>
    <source>
        <strain evidence="2">cv. O-4</strain>
    </source>
</reference>
<organism evidence="1 2">
    <name type="scientific">Corchorus olitorius</name>
    <dbReference type="NCBI Taxonomy" id="93759"/>
    <lineage>
        <taxon>Eukaryota</taxon>
        <taxon>Viridiplantae</taxon>
        <taxon>Streptophyta</taxon>
        <taxon>Embryophyta</taxon>
        <taxon>Tracheophyta</taxon>
        <taxon>Spermatophyta</taxon>
        <taxon>Magnoliopsida</taxon>
        <taxon>eudicotyledons</taxon>
        <taxon>Gunneridae</taxon>
        <taxon>Pentapetalae</taxon>
        <taxon>rosids</taxon>
        <taxon>malvids</taxon>
        <taxon>Malvales</taxon>
        <taxon>Malvaceae</taxon>
        <taxon>Grewioideae</taxon>
        <taxon>Apeibeae</taxon>
        <taxon>Corchorus</taxon>
    </lineage>
</organism>
<evidence type="ECO:0000313" key="2">
    <source>
        <dbReference type="Proteomes" id="UP000187203"/>
    </source>
</evidence>
<sequence>MNHYSYVRGSLFPRHCEDSETRGEAVSVGGSEAVGSAASFEEVISCSKAISCGSTVVFKLSEDVDKEKEESEVANLCGVAALDGVTGDGSN</sequence>
<protein>
    <submittedName>
        <fullName evidence="1">Uncharacterized protein</fullName>
    </submittedName>
</protein>
<evidence type="ECO:0000313" key="1">
    <source>
        <dbReference type="EMBL" id="OMO69728.1"/>
    </source>
</evidence>
<dbReference type="EMBL" id="AWUE01020167">
    <property type="protein sequence ID" value="OMO69728.1"/>
    <property type="molecule type" value="Genomic_DNA"/>
</dbReference>
<dbReference type="AlphaFoldDB" id="A0A1R3HHG0"/>
<accession>A0A1R3HHG0</accession>
<gene>
    <name evidence="1" type="ORF">COLO4_28938</name>
</gene>
<keyword evidence="2" id="KW-1185">Reference proteome</keyword>